<dbReference type="AlphaFoldDB" id="A0A0R3SWR0"/>
<dbReference type="SMART" id="SM00233">
    <property type="entry name" value="PH"/>
    <property type="match status" value="1"/>
</dbReference>
<feature type="domain" description="PH" evidence="2">
    <location>
        <begin position="110"/>
        <end position="229"/>
    </location>
</feature>
<dbReference type="Proteomes" id="UP000274504">
    <property type="component" value="Unassembled WGS sequence"/>
</dbReference>
<protein>
    <submittedName>
        <fullName evidence="5">PH domain-containing protein</fullName>
    </submittedName>
</protein>
<reference evidence="5" key="1">
    <citation type="submission" date="2017-02" db="UniProtKB">
        <authorList>
            <consortium name="WormBaseParasite"/>
        </authorList>
    </citation>
    <scope>IDENTIFICATION</scope>
</reference>
<evidence type="ECO:0000259" key="2">
    <source>
        <dbReference type="SMART" id="SM00233"/>
    </source>
</evidence>
<feature type="compositionally biased region" description="Low complexity" evidence="1">
    <location>
        <begin position="60"/>
        <end position="74"/>
    </location>
</feature>
<dbReference type="OrthoDB" id="354826at2759"/>
<evidence type="ECO:0000313" key="4">
    <source>
        <dbReference type="Proteomes" id="UP000274504"/>
    </source>
</evidence>
<feature type="region of interest" description="Disordered" evidence="1">
    <location>
        <begin position="56"/>
        <end position="80"/>
    </location>
</feature>
<sequence length="384" mass="43032">MTTTIFDAVNEDFDQIESKRRAKLQQRLNQLSQTLPNQSEGEAATNPPQSVTMSQAIVQSPSSSLSLTSPPTSTGTNKFLDHEDIPSWPAELLLEWWIDPKIFGCGPSDCLVESEVLRLGGPFLHTWQKKHARLFPNRLEIYNKNQHGIPLKGAEVSNILNLMYHAFSYLQFISMLDIASIYPTLQRFNKYDGVIIIVLKSQSKIFLTSQDKIVVEQWLNELLHAFEASNQVISSMSRKVYWIYGIDEPKLFAKASPSCLNSSQAQPPPPPINSDLAAKRKQFRRIQSFQTALTSRNWSPPPPPPPSTQPTTQTPIQVPPVYQIQTSTASSQQLPAVAETNASSRRAMFKNLNKMGFSRSQDVASPLLLECTKPQTLSGHQKQT</sequence>
<feature type="compositionally biased region" description="Pro residues" evidence="1">
    <location>
        <begin position="299"/>
        <end position="308"/>
    </location>
</feature>
<reference evidence="3 4" key="2">
    <citation type="submission" date="2018-11" db="EMBL/GenBank/DDBJ databases">
        <authorList>
            <consortium name="Pathogen Informatics"/>
        </authorList>
    </citation>
    <scope>NUCLEOTIDE SEQUENCE [LARGE SCALE GENOMIC DNA]</scope>
</reference>
<proteinExistence type="predicted"/>
<organism evidence="5">
    <name type="scientific">Hymenolepis diminuta</name>
    <name type="common">Rat tapeworm</name>
    <dbReference type="NCBI Taxonomy" id="6216"/>
    <lineage>
        <taxon>Eukaryota</taxon>
        <taxon>Metazoa</taxon>
        <taxon>Spiralia</taxon>
        <taxon>Lophotrochozoa</taxon>
        <taxon>Platyhelminthes</taxon>
        <taxon>Cestoda</taxon>
        <taxon>Eucestoda</taxon>
        <taxon>Cyclophyllidea</taxon>
        <taxon>Hymenolepididae</taxon>
        <taxon>Hymenolepis</taxon>
    </lineage>
</organism>
<dbReference type="EMBL" id="UYSG01011537">
    <property type="protein sequence ID" value="VDL62742.1"/>
    <property type="molecule type" value="Genomic_DNA"/>
</dbReference>
<feature type="region of interest" description="Disordered" evidence="1">
    <location>
        <begin position="292"/>
        <end position="315"/>
    </location>
</feature>
<name>A0A0R3SWR0_HYMDI</name>
<gene>
    <name evidence="3" type="ORF">HDID_LOCUS10133</name>
</gene>
<evidence type="ECO:0000313" key="5">
    <source>
        <dbReference type="WBParaSite" id="HDID_0001013501-mRNA-1"/>
    </source>
</evidence>
<evidence type="ECO:0000256" key="1">
    <source>
        <dbReference type="SAM" id="MobiDB-lite"/>
    </source>
</evidence>
<dbReference type="InterPro" id="IPR001849">
    <property type="entry name" value="PH_domain"/>
</dbReference>
<dbReference type="Gene3D" id="2.30.29.30">
    <property type="entry name" value="Pleckstrin-homology domain (PH domain)/Phosphotyrosine-binding domain (PTB)"/>
    <property type="match status" value="1"/>
</dbReference>
<dbReference type="SUPFAM" id="SSF50729">
    <property type="entry name" value="PH domain-like"/>
    <property type="match status" value="1"/>
</dbReference>
<dbReference type="STRING" id="6216.A0A0R3SWR0"/>
<accession>A0A0R3SWR0</accession>
<dbReference type="WBParaSite" id="HDID_0001013501-mRNA-1">
    <property type="protein sequence ID" value="HDID_0001013501-mRNA-1"/>
    <property type="gene ID" value="HDID_0001013501"/>
</dbReference>
<dbReference type="InterPro" id="IPR011993">
    <property type="entry name" value="PH-like_dom_sf"/>
</dbReference>
<evidence type="ECO:0000313" key="3">
    <source>
        <dbReference type="EMBL" id="VDL62742.1"/>
    </source>
</evidence>